<evidence type="ECO:0000313" key="1">
    <source>
        <dbReference type="EMBL" id="PZX65766.1"/>
    </source>
</evidence>
<protein>
    <submittedName>
        <fullName evidence="1">Gliding motility-associated-like protein</fullName>
    </submittedName>
</protein>
<dbReference type="Proteomes" id="UP000249720">
    <property type="component" value="Unassembled WGS sequence"/>
</dbReference>
<accession>A0A2W7S3U5</accession>
<dbReference type="EMBL" id="QKZV01000001">
    <property type="protein sequence ID" value="PZX65766.1"/>
    <property type="molecule type" value="Genomic_DNA"/>
</dbReference>
<dbReference type="Pfam" id="PF13585">
    <property type="entry name" value="CHU_C"/>
    <property type="match status" value="1"/>
</dbReference>
<comment type="caution">
    <text evidence="1">The sequence shown here is derived from an EMBL/GenBank/DDBJ whole genome shotgun (WGS) entry which is preliminary data.</text>
</comment>
<name>A0A2W7S3U5_9BACT</name>
<proteinExistence type="predicted"/>
<keyword evidence="2" id="KW-1185">Reference proteome</keyword>
<organism evidence="1 2">
    <name type="scientific">Hydrotalea sandarakina</name>
    <dbReference type="NCBI Taxonomy" id="1004304"/>
    <lineage>
        <taxon>Bacteria</taxon>
        <taxon>Pseudomonadati</taxon>
        <taxon>Bacteroidota</taxon>
        <taxon>Chitinophagia</taxon>
        <taxon>Chitinophagales</taxon>
        <taxon>Chitinophagaceae</taxon>
        <taxon>Hydrotalea</taxon>
    </lineage>
</organism>
<dbReference type="OrthoDB" id="1652165at2"/>
<dbReference type="Gene3D" id="2.60.40.10">
    <property type="entry name" value="Immunoglobulins"/>
    <property type="match status" value="2"/>
</dbReference>
<dbReference type="InterPro" id="IPR013783">
    <property type="entry name" value="Ig-like_fold"/>
</dbReference>
<gene>
    <name evidence="1" type="ORF">LX80_00259</name>
</gene>
<dbReference type="InterPro" id="IPR026341">
    <property type="entry name" value="T9SS_type_B"/>
</dbReference>
<dbReference type="AlphaFoldDB" id="A0A2W7S3U5"/>
<sequence length="640" mass="69571">MNKYPFFLIILFFAYNNIAKGQLCSGSLGDPVVDITFGSGGGIGPPLPYGVTNYTYVSKDCPQDGAYTIASSTGGCFNNTWFVLPKDHTPNSVNGYMMLINASYEPSDFYVDTVKGLCASTTYEFAAWLLNLNTPSACSGHPILANVTFSIETTTGTVLQQYSTGDIPKTATPTWRQYGFYFSTPLNTSNVVIRMRNNAPGGCGNDLALDDITFRPCGPLITVSNNGQTANTNICDTVKNTIILNGNISSGFANTQYQWQTYVNGGWQDINGATSANYSRLATPAGDYQYRLVVAQGNNILLPACRVASNAYTIHVEPRPSITIQTNNAGCIGDNLQVTATSNTANQFEWYGPASFQVTQPGFTIPNITQQNDGYYYVYATSDIGCTNRDSLWVSVNAVPLANAGSAQTICEGSSVVLRGSGGEKYQWQPANSLTSDTIPEPTATPTDSTLYHLTVSNGNCIRTDSVMVNVLHLPKANAGKSFTIFEGDQVQLNGTIGGDDVQFFWLPNYNISNPNVLNPIVYPTFDTTYYLHVVSQQGCGEAISKTFIRVYKKISIPNAFSPNGDGINDYWEIKDLYTYPTAEVNVFDRGGQVVFHSVGYNNPWDGTINGRPVPIGTYYYVINLKNGTPPRTGSVLIIR</sequence>
<evidence type="ECO:0000313" key="2">
    <source>
        <dbReference type="Proteomes" id="UP000249720"/>
    </source>
</evidence>
<dbReference type="RefSeq" id="WP_111293226.1">
    <property type="nucleotide sequence ID" value="NZ_QKZV01000001.1"/>
</dbReference>
<reference evidence="1 2" key="1">
    <citation type="submission" date="2018-06" db="EMBL/GenBank/DDBJ databases">
        <title>Genomic Encyclopedia of Archaeal and Bacterial Type Strains, Phase II (KMG-II): from individual species to whole genera.</title>
        <authorList>
            <person name="Goeker M."/>
        </authorList>
    </citation>
    <scope>NUCLEOTIDE SEQUENCE [LARGE SCALE GENOMIC DNA]</scope>
    <source>
        <strain evidence="1 2">DSM 23241</strain>
    </source>
</reference>
<dbReference type="Gene3D" id="2.60.120.260">
    <property type="entry name" value="Galactose-binding domain-like"/>
    <property type="match status" value="1"/>
</dbReference>
<dbReference type="NCBIfam" id="TIGR04131">
    <property type="entry name" value="Bac_Flav_CTERM"/>
    <property type="match status" value="1"/>
</dbReference>